<keyword evidence="2" id="KW-1185">Reference proteome</keyword>
<name>A0A6I9RBT6_ELAGV</name>
<feature type="compositionally biased region" description="Basic and acidic residues" evidence="1">
    <location>
        <begin position="160"/>
        <end position="180"/>
    </location>
</feature>
<dbReference type="InParanoid" id="A0A6I9RBT6"/>
<dbReference type="AlphaFoldDB" id="A0A6I9RBT6"/>
<sequence length="180" mass="19042">MENTTIKKSLHPLDDILKPEEGEGERRGRRGEGGRLAKGSRGSRRWARDLRKPSRAWGGCWGEAGQGLGEAVGGRWARALGLGEAADGLKKPNPVVGERGEIGGNRREAGRGLRTRGGGQQLEEAGSDGGGERGIGGNRGEAGWELEKVGGNREIAAEGSGRRKVVEGSKRQSEVRKSGI</sequence>
<dbReference type="RefSeq" id="XP_010924054.1">
    <property type="nucleotide sequence ID" value="XM_010925752.1"/>
</dbReference>
<organism evidence="2 3">
    <name type="scientific">Elaeis guineensis var. tenera</name>
    <name type="common">Oil palm</name>
    <dbReference type="NCBI Taxonomy" id="51953"/>
    <lineage>
        <taxon>Eukaryota</taxon>
        <taxon>Viridiplantae</taxon>
        <taxon>Streptophyta</taxon>
        <taxon>Embryophyta</taxon>
        <taxon>Tracheophyta</taxon>
        <taxon>Spermatophyta</taxon>
        <taxon>Magnoliopsida</taxon>
        <taxon>Liliopsida</taxon>
        <taxon>Arecaceae</taxon>
        <taxon>Arecoideae</taxon>
        <taxon>Cocoseae</taxon>
        <taxon>Elaeidinae</taxon>
        <taxon>Elaeis</taxon>
    </lineage>
</organism>
<protein>
    <submittedName>
        <fullName evidence="3">Uncharacterized protein LOC105046990</fullName>
    </submittedName>
</protein>
<evidence type="ECO:0000256" key="1">
    <source>
        <dbReference type="SAM" id="MobiDB-lite"/>
    </source>
</evidence>
<accession>A0A6I9RBT6</accession>
<evidence type="ECO:0000313" key="3">
    <source>
        <dbReference type="RefSeq" id="XP_010924054.1"/>
    </source>
</evidence>
<feature type="compositionally biased region" description="Gly residues" evidence="1">
    <location>
        <begin position="127"/>
        <end position="140"/>
    </location>
</feature>
<reference evidence="3" key="1">
    <citation type="submission" date="2025-08" db="UniProtKB">
        <authorList>
            <consortium name="RefSeq"/>
        </authorList>
    </citation>
    <scope>IDENTIFICATION</scope>
</reference>
<feature type="compositionally biased region" description="Basic and acidic residues" evidence="1">
    <location>
        <begin position="98"/>
        <end position="111"/>
    </location>
</feature>
<feature type="region of interest" description="Disordered" evidence="1">
    <location>
        <begin position="1"/>
        <end position="64"/>
    </location>
</feature>
<gene>
    <name evidence="3" type="primary">LOC105046990</name>
</gene>
<evidence type="ECO:0000313" key="2">
    <source>
        <dbReference type="Proteomes" id="UP000504607"/>
    </source>
</evidence>
<feature type="compositionally biased region" description="Basic and acidic residues" evidence="1">
    <location>
        <begin position="11"/>
        <end position="35"/>
    </location>
</feature>
<dbReference type="Proteomes" id="UP000504607">
    <property type="component" value="Chromosome 6"/>
</dbReference>
<feature type="region of interest" description="Disordered" evidence="1">
    <location>
        <begin position="86"/>
        <end position="180"/>
    </location>
</feature>
<proteinExistence type="predicted"/>